<dbReference type="GO" id="GO:0005960">
    <property type="term" value="C:glycine cleavage complex"/>
    <property type="evidence" value="ECO:0007669"/>
    <property type="project" value="InterPro"/>
</dbReference>
<dbReference type="SUPFAM" id="SSF51230">
    <property type="entry name" value="Single hybrid motif"/>
    <property type="match status" value="1"/>
</dbReference>
<gene>
    <name evidence="3" type="primary">gcvH</name>
    <name evidence="6" type="ORF">MIN45_P1911</name>
</gene>
<dbReference type="CDD" id="cd06848">
    <property type="entry name" value="GCS_H"/>
    <property type="match status" value="1"/>
</dbReference>
<dbReference type="PROSITE" id="PS00189">
    <property type="entry name" value="LIPOYL"/>
    <property type="match status" value="1"/>
</dbReference>
<keyword evidence="7" id="KW-1185">Reference proteome</keyword>
<dbReference type="InterPro" id="IPR011053">
    <property type="entry name" value="Single_hybrid_motif"/>
</dbReference>
<dbReference type="NCBIfam" id="NF002270">
    <property type="entry name" value="PRK01202.1"/>
    <property type="match status" value="1"/>
</dbReference>
<keyword evidence="2 3" id="KW-0450">Lipoyl</keyword>
<dbReference type="InterPro" id="IPR003016">
    <property type="entry name" value="2-oxoA_DH_lipoyl-BS"/>
</dbReference>
<comment type="similarity">
    <text evidence="1 3">Belongs to the GcvH family.</text>
</comment>
<dbReference type="PROSITE" id="PS50968">
    <property type="entry name" value="BIOTINYL_LIPOYL"/>
    <property type="match status" value="1"/>
</dbReference>
<comment type="function">
    <text evidence="3">The glycine cleavage system catalyzes the degradation of glycine. The H protein shuttles the methylamine group of glycine from the P protein to the T protein.</text>
</comment>
<dbReference type="Proteomes" id="UP001321450">
    <property type="component" value="Chromosome"/>
</dbReference>
<evidence type="ECO:0000256" key="3">
    <source>
        <dbReference type="HAMAP-Rule" id="MF_00272"/>
    </source>
</evidence>
<organism evidence="6 7">
    <name type="scientific">Methylomarinovum tepidoasis</name>
    <dbReference type="NCBI Taxonomy" id="2840183"/>
    <lineage>
        <taxon>Bacteria</taxon>
        <taxon>Pseudomonadati</taxon>
        <taxon>Pseudomonadota</taxon>
        <taxon>Gammaproteobacteria</taxon>
        <taxon>Methylococcales</taxon>
        <taxon>Methylothermaceae</taxon>
        <taxon>Methylomarinovum</taxon>
    </lineage>
</organism>
<comment type="cofactor">
    <cofactor evidence="3">
        <name>(R)-lipoate</name>
        <dbReference type="ChEBI" id="CHEBI:83088"/>
    </cofactor>
    <text evidence="3">Binds 1 lipoyl cofactor covalently.</text>
</comment>
<dbReference type="AlphaFoldDB" id="A0AAU9CT46"/>
<name>A0AAU9CT46_9GAMM</name>
<evidence type="ECO:0000259" key="5">
    <source>
        <dbReference type="PROSITE" id="PS50968"/>
    </source>
</evidence>
<dbReference type="NCBIfam" id="TIGR00527">
    <property type="entry name" value="gcvH"/>
    <property type="match status" value="1"/>
</dbReference>
<dbReference type="PANTHER" id="PTHR11715">
    <property type="entry name" value="GLYCINE CLEAVAGE SYSTEM H PROTEIN"/>
    <property type="match status" value="1"/>
</dbReference>
<comment type="subunit">
    <text evidence="3">The glycine cleavage system is composed of four proteins: P, T, L and H.</text>
</comment>
<dbReference type="GO" id="GO:0009249">
    <property type="term" value="P:protein lipoylation"/>
    <property type="evidence" value="ECO:0007669"/>
    <property type="project" value="TreeGrafter"/>
</dbReference>
<evidence type="ECO:0000256" key="4">
    <source>
        <dbReference type="PIRSR" id="PIRSR617453-50"/>
    </source>
</evidence>
<dbReference type="Gene3D" id="2.40.50.100">
    <property type="match status" value="1"/>
</dbReference>
<dbReference type="GO" id="GO:0005829">
    <property type="term" value="C:cytosol"/>
    <property type="evidence" value="ECO:0007669"/>
    <property type="project" value="TreeGrafter"/>
</dbReference>
<reference evidence="7" key="1">
    <citation type="journal article" date="2024" name="Int. J. Syst. Evol. Microbiol.">
        <title>Methylomarinovum tepidoasis sp. nov., a moderately thermophilic methanotroph of the family Methylothermaceae isolated from a deep-sea hydrothermal field.</title>
        <authorList>
            <person name="Hirayama H."/>
            <person name="Takaki Y."/>
            <person name="Abe M."/>
            <person name="Miyazaki M."/>
            <person name="Uematsu K."/>
            <person name="Matsui Y."/>
            <person name="Takai K."/>
        </authorList>
    </citation>
    <scope>NUCLEOTIDE SEQUENCE [LARGE SCALE GENOMIC DNA]</scope>
    <source>
        <strain evidence="7">IN45</strain>
    </source>
</reference>
<dbReference type="InterPro" id="IPR000089">
    <property type="entry name" value="Biotin_lipoyl"/>
</dbReference>
<evidence type="ECO:0000313" key="7">
    <source>
        <dbReference type="Proteomes" id="UP001321450"/>
    </source>
</evidence>
<evidence type="ECO:0000313" key="6">
    <source>
        <dbReference type="EMBL" id="BCX89538.1"/>
    </source>
</evidence>
<evidence type="ECO:0000256" key="2">
    <source>
        <dbReference type="ARBA" id="ARBA00022823"/>
    </source>
</evidence>
<dbReference type="InterPro" id="IPR002930">
    <property type="entry name" value="GCV_H"/>
</dbReference>
<evidence type="ECO:0000256" key="1">
    <source>
        <dbReference type="ARBA" id="ARBA00009249"/>
    </source>
</evidence>
<dbReference type="InterPro" id="IPR033753">
    <property type="entry name" value="GCV_H/Fam206"/>
</dbReference>
<sequence length="128" mass="14103">MSRIPEDLRYSPTHQWARREADGTITVGITDHAQAELGDIVYVELPKEGAQVKAGRPCMVIESVKAASDVHAPVSGEIVAVNEVVAEHPERLNEDPYTAWLFRLRPSDPAEWDGLLDADAYRRLIGAG</sequence>
<proteinExistence type="inferred from homology"/>
<dbReference type="KEGG" id="meiy:MIN45_P1911"/>
<dbReference type="Pfam" id="PF01597">
    <property type="entry name" value="GCV_H"/>
    <property type="match status" value="1"/>
</dbReference>
<accession>A0AAU9CT46</accession>
<protein>
    <recommendedName>
        <fullName evidence="3">Glycine cleavage system H protein</fullName>
    </recommendedName>
</protein>
<dbReference type="EMBL" id="AP024718">
    <property type="protein sequence ID" value="BCX89538.1"/>
    <property type="molecule type" value="Genomic_DNA"/>
</dbReference>
<dbReference type="InterPro" id="IPR017453">
    <property type="entry name" value="GCV_H_sub"/>
</dbReference>
<dbReference type="PANTHER" id="PTHR11715:SF3">
    <property type="entry name" value="GLYCINE CLEAVAGE SYSTEM H PROTEIN-RELATED"/>
    <property type="match status" value="1"/>
</dbReference>
<dbReference type="GO" id="GO:0019464">
    <property type="term" value="P:glycine decarboxylation via glycine cleavage system"/>
    <property type="evidence" value="ECO:0007669"/>
    <property type="project" value="UniProtKB-UniRule"/>
</dbReference>
<feature type="domain" description="Lipoyl-binding" evidence="5">
    <location>
        <begin position="24"/>
        <end position="105"/>
    </location>
</feature>
<dbReference type="RefSeq" id="WP_286291905.1">
    <property type="nucleotide sequence ID" value="NZ_AP024718.1"/>
</dbReference>
<feature type="modified residue" description="N6-lipoyllysine" evidence="3 4">
    <location>
        <position position="65"/>
    </location>
</feature>
<dbReference type="HAMAP" id="MF_00272">
    <property type="entry name" value="GcvH"/>
    <property type="match status" value="1"/>
</dbReference>